<keyword evidence="6" id="KW-0534">Nitrate assimilation</keyword>
<dbReference type="GO" id="GO:0008942">
    <property type="term" value="F:nitrite reductase [NAD(P)H] activity"/>
    <property type="evidence" value="ECO:0007669"/>
    <property type="project" value="InterPro"/>
</dbReference>
<dbReference type="InterPro" id="IPR012748">
    <property type="entry name" value="Rieske-like_NirD"/>
</dbReference>
<dbReference type="GO" id="GO:0046872">
    <property type="term" value="F:metal ion binding"/>
    <property type="evidence" value="ECO:0007669"/>
    <property type="project" value="UniProtKB-KW"/>
</dbReference>
<name>A0A974SSP6_9RHOO</name>
<gene>
    <name evidence="8" type="ORF">IWH25_05015</name>
</gene>
<dbReference type="EMBL" id="CP064781">
    <property type="protein sequence ID" value="QRJ65638.1"/>
    <property type="molecule type" value="Genomic_DNA"/>
</dbReference>
<dbReference type="InterPro" id="IPR036922">
    <property type="entry name" value="Rieske_2Fe-2S_sf"/>
</dbReference>
<dbReference type="Pfam" id="PF13806">
    <property type="entry name" value="Rieske_2"/>
    <property type="match status" value="1"/>
</dbReference>
<evidence type="ECO:0000256" key="5">
    <source>
        <dbReference type="ARBA" id="ARBA00023014"/>
    </source>
</evidence>
<dbReference type="PROSITE" id="PS51296">
    <property type="entry name" value="RIESKE"/>
    <property type="match status" value="1"/>
</dbReference>
<keyword evidence="4" id="KW-0408">Iron</keyword>
<sequence length="120" mass="12060">MQWIDAGPLEAIPSPGARRLPSAHGDIAVVRTGSGAVYAIDDRCPHKGGPLSQGMVFGERVQCPLHGLVIDLPTGFAVGPDTGAVSTYPVRVADGRILVGLLPQTASAACGGGCACAQAA</sequence>
<dbReference type="GO" id="GO:0051537">
    <property type="term" value="F:2 iron, 2 sulfur cluster binding"/>
    <property type="evidence" value="ECO:0007669"/>
    <property type="project" value="UniProtKB-KW"/>
</dbReference>
<proteinExistence type="predicted"/>
<evidence type="ECO:0000256" key="6">
    <source>
        <dbReference type="ARBA" id="ARBA00023063"/>
    </source>
</evidence>
<feature type="domain" description="Rieske" evidence="7">
    <location>
        <begin position="3"/>
        <end position="99"/>
    </location>
</feature>
<keyword evidence="1" id="KW-0001">2Fe-2S</keyword>
<evidence type="ECO:0000256" key="2">
    <source>
        <dbReference type="ARBA" id="ARBA00022723"/>
    </source>
</evidence>
<keyword evidence="2" id="KW-0479">Metal-binding</keyword>
<dbReference type="SUPFAM" id="SSF50022">
    <property type="entry name" value="ISP domain"/>
    <property type="match status" value="1"/>
</dbReference>
<organism evidence="8 9">
    <name type="scientific">Azospira restricta</name>
    <dbReference type="NCBI Taxonomy" id="404405"/>
    <lineage>
        <taxon>Bacteria</taxon>
        <taxon>Pseudomonadati</taxon>
        <taxon>Pseudomonadota</taxon>
        <taxon>Betaproteobacteria</taxon>
        <taxon>Rhodocyclales</taxon>
        <taxon>Rhodocyclaceae</taxon>
        <taxon>Azospira</taxon>
    </lineage>
</organism>
<dbReference type="PANTHER" id="PTHR21496">
    <property type="entry name" value="FERREDOXIN-RELATED"/>
    <property type="match status" value="1"/>
</dbReference>
<evidence type="ECO:0000259" key="7">
    <source>
        <dbReference type="PROSITE" id="PS51296"/>
    </source>
</evidence>
<evidence type="ECO:0000256" key="4">
    <source>
        <dbReference type="ARBA" id="ARBA00023004"/>
    </source>
</evidence>
<dbReference type="GO" id="GO:0042128">
    <property type="term" value="P:nitrate assimilation"/>
    <property type="evidence" value="ECO:0007669"/>
    <property type="project" value="UniProtKB-KW"/>
</dbReference>
<dbReference type="CDD" id="cd03530">
    <property type="entry name" value="Rieske_NirD_small_Bacillus"/>
    <property type="match status" value="1"/>
</dbReference>
<keyword evidence="9" id="KW-1185">Reference proteome</keyword>
<evidence type="ECO:0000313" key="9">
    <source>
        <dbReference type="Proteomes" id="UP000663444"/>
    </source>
</evidence>
<dbReference type="KEGG" id="ares:IWH25_05015"/>
<accession>A0A974SSP6</accession>
<keyword evidence="3" id="KW-0560">Oxidoreductase</keyword>
<dbReference type="Gene3D" id="2.102.10.10">
    <property type="entry name" value="Rieske [2Fe-2S] iron-sulphur domain"/>
    <property type="match status" value="1"/>
</dbReference>
<dbReference type="Proteomes" id="UP000663444">
    <property type="component" value="Chromosome"/>
</dbReference>
<dbReference type="AlphaFoldDB" id="A0A974SSP6"/>
<evidence type="ECO:0000256" key="1">
    <source>
        <dbReference type="ARBA" id="ARBA00022714"/>
    </source>
</evidence>
<evidence type="ECO:0000313" key="8">
    <source>
        <dbReference type="EMBL" id="QRJ65638.1"/>
    </source>
</evidence>
<protein>
    <submittedName>
        <fullName evidence="8">Nitrite reductase (NAD(P)H) small subunit</fullName>
    </submittedName>
</protein>
<dbReference type="PANTHER" id="PTHR21496:SF23">
    <property type="entry name" value="3-PHENYLPROPIONATE_CINNAMIC ACID DIOXYGENASE FERREDOXIN SUBUNIT"/>
    <property type="match status" value="1"/>
</dbReference>
<keyword evidence="5" id="KW-0411">Iron-sulfur</keyword>
<evidence type="ECO:0000256" key="3">
    <source>
        <dbReference type="ARBA" id="ARBA00023002"/>
    </source>
</evidence>
<reference evidence="8" key="1">
    <citation type="submission" date="2020-11" db="EMBL/GenBank/DDBJ databases">
        <title>Azospira restricta DSM 18626 genome sequence.</title>
        <authorList>
            <person name="Moe W.M."/>
        </authorList>
    </citation>
    <scope>NUCLEOTIDE SEQUENCE</scope>
    <source>
        <strain evidence="8">DSM 18626</strain>
    </source>
</reference>
<dbReference type="InterPro" id="IPR017941">
    <property type="entry name" value="Rieske_2Fe-2S"/>
</dbReference>